<sequence>MPQLDRIIVFSQIFWLFITFVTIYTLLSHFFLPLFIKSLKSRKLIILANQQNLEYLEHSFLSKQKQLTSSINKNLSFVRIHLLSIISNLLLNNTNISFPILNKKLLSFVYHSMLYQDKLIATKVLIQPKLFNLSFKN</sequence>
<protein>
    <submittedName>
        <fullName evidence="9">ATP synthase F0 subunit 8</fullName>
    </submittedName>
</protein>
<dbReference type="Pfam" id="PF02326">
    <property type="entry name" value="YMF19"/>
    <property type="match status" value="1"/>
</dbReference>
<evidence type="ECO:0000259" key="8">
    <source>
        <dbReference type="Pfam" id="PF02326"/>
    </source>
</evidence>
<name>V9P5R1_9FLOR</name>
<gene>
    <name evidence="9" type="primary">atp8</name>
    <name evidence="9" type="ORF">Spor.duru.mt.31</name>
</gene>
<dbReference type="InterPro" id="IPR003319">
    <property type="entry name" value="YMF19-like_N"/>
</dbReference>
<comment type="subcellular location">
    <subcellularLocation>
        <location evidence="1">Mitochondrion membrane</location>
    </subcellularLocation>
</comment>
<evidence type="ECO:0000256" key="3">
    <source>
        <dbReference type="ARBA" id="ARBA00022989"/>
    </source>
</evidence>
<dbReference type="GO" id="GO:0031966">
    <property type="term" value="C:mitochondrial membrane"/>
    <property type="evidence" value="ECO:0007669"/>
    <property type="project" value="UniProtKB-SubCell"/>
</dbReference>
<accession>V9P5R1</accession>
<evidence type="ECO:0000256" key="1">
    <source>
        <dbReference type="ARBA" id="ARBA00004325"/>
    </source>
</evidence>
<keyword evidence="4 9" id="KW-0496">Mitochondrion</keyword>
<evidence type="ECO:0000256" key="2">
    <source>
        <dbReference type="ARBA" id="ARBA00022692"/>
    </source>
</evidence>
<feature type="domain" description="ATP synthase YMF19-like N-terminal" evidence="8">
    <location>
        <begin position="2"/>
        <end position="75"/>
    </location>
</feature>
<dbReference type="AlphaFoldDB" id="V9P5R1"/>
<evidence type="ECO:0000256" key="5">
    <source>
        <dbReference type="ARBA" id="ARBA00023136"/>
    </source>
</evidence>
<dbReference type="GeneID" id="18388500"/>
<dbReference type="EMBL" id="KF186230">
    <property type="protein sequence ID" value="AGU16692.1"/>
    <property type="molecule type" value="Genomic_DNA"/>
</dbReference>
<feature type="transmembrane region" description="Helical" evidence="7">
    <location>
        <begin position="12"/>
        <end position="36"/>
    </location>
</feature>
<geneLocation type="mitochondrion" evidence="9"/>
<dbReference type="RefSeq" id="YP_009002127.1">
    <property type="nucleotide sequence ID" value="NC_023454.1"/>
</dbReference>
<dbReference type="GO" id="GO:0006754">
    <property type="term" value="P:ATP biosynthetic process"/>
    <property type="evidence" value="ECO:0007669"/>
    <property type="project" value="UniProtKB-KW"/>
</dbReference>
<keyword evidence="3 7" id="KW-1133">Transmembrane helix</keyword>
<evidence type="ECO:0000256" key="4">
    <source>
        <dbReference type="ARBA" id="ARBA00023128"/>
    </source>
</evidence>
<evidence type="ECO:0000313" key="9">
    <source>
        <dbReference type="EMBL" id="AGU16692.1"/>
    </source>
</evidence>
<keyword evidence="6" id="KW-0066">ATP synthesis</keyword>
<keyword evidence="2 7" id="KW-0812">Transmembrane</keyword>
<reference evidence="9" key="1">
    <citation type="journal article" date="2013" name="Mitochondrial DNA">
        <title>Complete mitochondrial genome of a rhodolith, Sporolithon durum (Sporolithales, Rhodophyta).</title>
        <authorList>
            <person name="Kim K.M."/>
            <person name="Yang E.C."/>
            <person name="Kim J.H."/>
            <person name="Nelson W.A."/>
            <person name="Yoon H.S."/>
        </authorList>
    </citation>
    <scope>NUCLEOTIDE SEQUENCE</scope>
</reference>
<evidence type="ECO:0000256" key="7">
    <source>
        <dbReference type="SAM" id="Phobius"/>
    </source>
</evidence>
<proteinExistence type="predicted"/>
<evidence type="ECO:0000256" key="6">
    <source>
        <dbReference type="ARBA" id="ARBA00023310"/>
    </source>
</evidence>
<organism evidence="9">
    <name type="scientific">Sporolithon durum</name>
    <dbReference type="NCBI Taxonomy" id="48970"/>
    <lineage>
        <taxon>Eukaryota</taxon>
        <taxon>Rhodophyta</taxon>
        <taxon>Florideophyceae</taxon>
        <taxon>Corallinophycidae</taxon>
        <taxon>Sporolithales</taxon>
        <taxon>Sporolithaceae</taxon>
        <taxon>Sporolithon</taxon>
    </lineage>
</organism>
<keyword evidence="5 7" id="KW-0472">Membrane</keyword>